<reference evidence="3" key="1">
    <citation type="submission" date="2021-06" db="EMBL/GenBank/DDBJ databases">
        <authorList>
            <person name="Hodson N. C."/>
            <person name="Mongue J. A."/>
            <person name="Jaron S. K."/>
        </authorList>
    </citation>
    <scope>NUCLEOTIDE SEQUENCE</scope>
</reference>
<sequence>MLKILQLSFLLLATQGSGQEELDELGMDDFHSTTESIFLHCSGPGHHVYEPDPNVYYYCTEYSPDVYLAFRFHCPPNQVFDLEEKKCTFNSATG</sequence>
<name>A0A8J2L7M9_9HEXA</name>
<keyword evidence="4" id="KW-1185">Reference proteome</keyword>
<keyword evidence="1" id="KW-0732">Signal</keyword>
<dbReference type="EMBL" id="CAJVCH010552364">
    <property type="protein sequence ID" value="CAG7829637.1"/>
    <property type="molecule type" value="Genomic_DNA"/>
</dbReference>
<feature type="chain" id="PRO_5035236119" description="Chitin-binding type-2 domain-containing protein" evidence="1">
    <location>
        <begin position="19"/>
        <end position="94"/>
    </location>
</feature>
<dbReference type="Pfam" id="PF01607">
    <property type="entry name" value="CBM_14"/>
    <property type="match status" value="1"/>
</dbReference>
<evidence type="ECO:0000313" key="3">
    <source>
        <dbReference type="EMBL" id="CAG7829637.1"/>
    </source>
</evidence>
<evidence type="ECO:0000256" key="1">
    <source>
        <dbReference type="SAM" id="SignalP"/>
    </source>
</evidence>
<organism evidence="3 4">
    <name type="scientific">Allacma fusca</name>
    <dbReference type="NCBI Taxonomy" id="39272"/>
    <lineage>
        <taxon>Eukaryota</taxon>
        <taxon>Metazoa</taxon>
        <taxon>Ecdysozoa</taxon>
        <taxon>Arthropoda</taxon>
        <taxon>Hexapoda</taxon>
        <taxon>Collembola</taxon>
        <taxon>Symphypleona</taxon>
        <taxon>Sminthuridae</taxon>
        <taxon>Allacma</taxon>
    </lineage>
</organism>
<feature type="domain" description="Chitin-binding type-2" evidence="2">
    <location>
        <begin position="41"/>
        <end position="91"/>
    </location>
</feature>
<dbReference type="AlphaFoldDB" id="A0A8J2L7M9"/>
<gene>
    <name evidence="3" type="ORF">AFUS01_LOCUS39494</name>
</gene>
<comment type="caution">
    <text evidence="3">The sequence shown here is derived from an EMBL/GenBank/DDBJ whole genome shotgun (WGS) entry which is preliminary data.</text>
</comment>
<evidence type="ECO:0000259" key="2">
    <source>
        <dbReference type="Pfam" id="PF01607"/>
    </source>
</evidence>
<dbReference type="InterPro" id="IPR002557">
    <property type="entry name" value="Chitin-bd_dom"/>
</dbReference>
<feature type="signal peptide" evidence="1">
    <location>
        <begin position="1"/>
        <end position="18"/>
    </location>
</feature>
<dbReference type="GO" id="GO:0005576">
    <property type="term" value="C:extracellular region"/>
    <property type="evidence" value="ECO:0007669"/>
    <property type="project" value="InterPro"/>
</dbReference>
<dbReference type="GO" id="GO:0008061">
    <property type="term" value="F:chitin binding"/>
    <property type="evidence" value="ECO:0007669"/>
    <property type="project" value="InterPro"/>
</dbReference>
<dbReference type="Proteomes" id="UP000708208">
    <property type="component" value="Unassembled WGS sequence"/>
</dbReference>
<protein>
    <recommendedName>
        <fullName evidence="2">Chitin-binding type-2 domain-containing protein</fullName>
    </recommendedName>
</protein>
<proteinExistence type="predicted"/>
<accession>A0A8J2L7M9</accession>
<evidence type="ECO:0000313" key="4">
    <source>
        <dbReference type="Proteomes" id="UP000708208"/>
    </source>
</evidence>